<dbReference type="WBParaSite" id="jg24078">
    <property type="protein sequence ID" value="jg24078"/>
    <property type="gene ID" value="jg24078"/>
</dbReference>
<dbReference type="AlphaFoldDB" id="A0A915DYK7"/>
<sequence length="243" mass="28166">MVRVSLIASIAQSADVLSLRLYDCFQFSDEQTLELFVGIGLLRNQATCNNCGKLMAIEKRKERIDGLQWRCVKGRKLCSRKSIRHKSFFSSSHIRLKTWLIIFYMWANDYSNQQIVKETGISADTICHCLNLCREICQNYCHNQHQLGGPDKFIEIDEASICKRKYNRGRFRRGASQWVFGGIERGAGGLAFAIRVKDRKKKTLLRLIRKHIIPGTTIISDEWPAYRKLVFRGNYMHILAQEM</sequence>
<dbReference type="InterPro" id="IPR053164">
    <property type="entry name" value="IS1016-like_transposase"/>
</dbReference>
<accession>A0A915DYK7</accession>
<evidence type="ECO:0000313" key="2">
    <source>
        <dbReference type="Proteomes" id="UP000887574"/>
    </source>
</evidence>
<organism evidence="2 3">
    <name type="scientific">Ditylenchus dipsaci</name>
    <dbReference type="NCBI Taxonomy" id="166011"/>
    <lineage>
        <taxon>Eukaryota</taxon>
        <taxon>Metazoa</taxon>
        <taxon>Ecdysozoa</taxon>
        <taxon>Nematoda</taxon>
        <taxon>Chromadorea</taxon>
        <taxon>Rhabditida</taxon>
        <taxon>Tylenchina</taxon>
        <taxon>Tylenchomorpha</taxon>
        <taxon>Sphaerularioidea</taxon>
        <taxon>Anguinidae</taxon>
        <taxon>Anguininae</taxon>
        <taxon>Ditylenchus</taxon>
    </lineage>
</organism>
<evidence type="ECO:0000313" key="3">
    <source>
        <dbReference type="WBParaSite" id="jg24078"/>
    </source>
</evidence>
<dbReference type="Proteomes" id="UP000887574">
    <property type="component" value="Unplaced"/>
</dbReference>
<dbReference type="Pfam" id="PF12762">
    <property type="entry name" value="DDE_Tnp_IS1595"/>
    <property type="match status" value="1"/>
</dbReference>
<evidence type="ECO:0000259" key="1">
    <source>
        <dbReference type="SMART" id="SM01126"/>
    </source>
</evidence>
<dbReference type="PANTHER" id="PTHR47163">
    <property type="entry name" value="DDE_TNP_IS1595 DOMAIN-CONTAINING PROTEIN"/>
    <property type="match status" value="1"/>
</dbReference>
<proteinExistence type="predicted"/>
<dbReference type="InterPro" id="IPR024445">
    <property type="entry name" value="Tnp_ISXO2-like"/>
</dbReference>
<dbReference type="PANTHER" id="PTHR47163:SF2">
    <property type="entry name" value="SI:DKEY-17M8.2"/>
    <property type="match status" value="1"/>
</dbReference>
<protein>
    <submittedName>
        <fullName evidence="3">ISXO2-like transposase domain-containing protein</fullName>
    </submittedName>
</protein>
<feature type="domain" description="ISXO2-like transposase" evidence="1">
    <location>
        <begin position="146"/>
        <end position="243"/>
    </location>
</feature>
<keyword evidence="2" id="KW-1185">Reference proteome</keyword>
<name>A0A915DYK7_9BILA</name>
<reference evidence="3" key="1">
    <citation type="submission" date="2022-11" db="UniProtKB">
        <authorList>
            <consortium name="WormBaseParasite"/>
        </authorList>
    </citation>
    <scope>IDENTIFICATION</scope>
</reference>
<dbReference type="SMART" id="SM01126">
    <property type="entry name" value="DDE_Tnp_IS1595"/>
    <property type="match status" value="1"/>
</dbReference>